<gene>
    <name evidence="1" type="ORF">PGLA1383_LOCUS17759</name>
</gene>
<reference evidence="1" key="1">
    <citation type="submission" date="2021-02" db="EMBL/GenBank/DDBJ databases">
        <authorList>
            <person name="Dougan E. K."/>
            <person name="Rhodes N."/>
            <person name="Thang M."/>
            <person name="Chan C."/>
        </authorList>
    </citation>
    <scope>NUCLEOTIDE SEQUENCE</scope>
</reference>
<evidence type="ECO:0000313" key="2">
    <source>
        <dbReference type="Proteomes" id="UP000654075"/>
    </source>
</evidence>
<dbReference type="AlphaFoldDB" id="A0A813ELT8"/>
<dbReference type="EMBL" id="CAJNNV010011090">
    <property type="protein sequence ID" value="CAE8599409.1"/>
    <property type="molecule type" value="Genomic_DNA"/>
</dbReference>
<feature type="non-terminal residue" evidence="1">
    <location>
        <position position="1"/>
    </location>
</feature>
<sequence length="67" mass="7314">AYRGRIVNLEAQLLREPSLPLSYVASAVDSDRRVLQALHRLVDRAMAKGLSGGPLLDLLWSAAACHM</sequence>
<protein>
    <submittedName>
        <fullName evidence="1">Uncharacterized protein</fullName>
    </submittedName>
</protein>
<evidence type="ECO:0000313" key="1">
    <source>
        <dbReference type="EMBL" id="CAE8599409.1"/>
    </source>
</evidence>
<name>A0A813ELT8_POLGL</name>
<accession>A0A813ELT8</accession>
<keyword evidence="2" id="KW-1185">Reference proteome</keyword>
<dbReference type="Proteomes" id="UP000654075">
    <property type="component" value="Unassembled WGS sequence"/>
</dbReference>
<comment type="caution">
    <text evidence="1">The sequence shown here is derived from an EMBL/GenBank/DDBJ whole genome shotgun (WGS) entry which is preliminary data.</text>
</comment>
<organism evidence="1 2">
    <name type="scientific">Polarella glacialis</name>
    <name type="common">Dinoflagellate</name>
    <dbReference type="NCBI Taxonomy" id="89957"/>
    <lineage>
        <taxon>Eukaryota</taxon>
        <taxon>Sar</taxon>
        <taxon>Alveolata</taxon>
        <taxon>Dinophyceae</taxon>
        <taxon>Suessiales</taxon>
        <taxon>Suessiaceae</taxon>
        <taxon>Polarella</taxon>
    </lineage>
</organism>
<feature type="non-terminal residue" evidence="1">
    <location>
        <position position="67"/>
    </location>
</feature>
<proteinExistence type="predicted"/>